<evidence type="ECO:0000256" key="1">
    <source>
        <dbReference type="ARBA" id="ARBA00002724"/>
    </source>
</evidence>
<dbReference type="Pfam" id="PF01029">
    <property type="entry name" value="NusB"/>
    <property type="match status" value="1"/>
</dbReference>
<gene>
    <name evidence="15" type="ORF">MNBD_GAMMA20-799</name>
</gene>
<dbReference type="GO" id="GO:0003723">
    <property type="term" value="F:RNA binding"/>
    <property type="evidence" value="ECO:0007669"/>
    <property type="project" value="UniProtKB-KW"/>
</dbReference>
<sequence length="438" mass="48236">MKNTDPRALAAKTLARVVNGASLTAVLDDNLPRARDNDRALIQELCYGTLRAWPRLEHIAGALLRKPLGKKDRDVQALILLGLHQLTAMRIPAHAAVAETVGAVSALGKGWARGLLNAVLRNFQRQRETLLAQADDSEPGRWAHPQWLIDTLRQAWPDDWQQILAANNERAPMTLRVNTRRQSRSDYLSSLEQAGIGAEVTTASDCGIRLRQAVDVSLLPGFAGGTVSVQDEAAQLAVALLDAQPGERVLDVCAAPGGKTAHILEHNDNIELLAVDIEAKRLQRVTDNLQRLGLTAVTCRGDARQPQDWWDGHPFDRILLDAPCSATGVIRRHPDIKLLRRPGDIETLLELQGEILHAIWPLLRTGGILLYATCSVLPQENERRISTFIAERPDAEHRDINADWGRTTGIGRQILPGGTAQMDGFYYACLHKRATACR</sequence>
<dbReference type="PROSITE" id="PS01153">
    <property type="entry name" value="NOL1_NOP2_SUN"/>
    <property type="match status" value="1"/>
</dbReference>
<dbReference type="NCBIfam" id="NF008149">
    <property type="entry name" value="PRK10901.1"/>
    <property type="match status" value="1"/>
</dbReference>
<dbReference type="SUPFAM" id="SSF53335">
    <property type="entry name" value="S-adenosyl-L-methionine-dependent methyltransferases"/>
    <property type="match status" value="1"/>
</dbReference>
<organism evidence="15">
    <name type="scientific">hydrothermal vent metagenome</name>
    <dbReference type="NCBI Taxonomy" id="652676"/>
    <lineage>
        <taxon>unclassified sequences</taxon>
        <taxon>metagenomes</taxon>
        <taxon>ecological metagenomes</taxon>
    </lineage>
</organism>
<evidence type="ECO:0000259" key="14">
    <source>
        <dbReference type="PROSITE" id="PS51686"/>
    </source>
</evidence>
<evidence type="ECO:0000256" key="11">
    <source>
        <dbReference type="ARBA" id="ARBA00030399"/>
    </source>
</evidence>
<dbReference type="Gene3D" id="3.30.70.1170">
    <property type="entry name" value="Sun protein, domain 3"/>
    <property type="match status" value="1"/>
</dbReference>
<comment type="similarity">
    <text evidence="3">Belongs to the class I-like SAM-binding methyltransferase superfamily. RsmB/NOP family.</text>
</comment>
<dbReference type="InterPro" id="IPR054728">
    <property type="entry name" value="RsmB-like_ferredoxin"/>
</dbReference>
<dbReference type="PANTHER" id="PTHR22807">
    <property type="entry name" value="NOP2 YEAST -RELATED NOL1/NOP2/FMU SUN DOMAIN-CONTAINING"/>
    <property type="match status" value="1"/>
</dbReference>
<dbReference type="InterPro" id="IPR029063">
    <property type="entry name" value="SAM-dependent_MTases_sf"/>
</dbReference>
<dbReference type="GO" id="GO:0070475">
    <property type="term" value="P:rRNA base methylation"/>
    <property type="evidence" value="ECO:0007669"/>
    <property type="project" value="TreeGrafter"/>
</dbReference>
<comment type="subcellular location">
    <subcellularLocation>
        <location evidence="2">Cytoplasm</location>
    </subcellularLocation>
</comment>
<dbReference type="EMBL" id="UOFU01000230">
    <property type="protein sequence ID" value="VAX01528.1"/>
    <property type="molecule type" value="Genomic_DNA"/>
</dbReference>
<evidence type="ECO:0000256" key="5">
    <source>
        <dbReference type="ARBA" id="ARBA00022490"/>
    </source>
</evidence>
<dbReference type="Pfam" id="PF22458">
    <property type="entry name" value="RsmF-B_ferredox"/>
    <property type="match status" value="1"/>
</dbReference>
<evidence type="ECO:0000256" key="3">
    <source>
        <dbReference type="ARBA" id="ARBA00007494"/>
    </source>
</evidence>
<dbReference type="InterPro" id="IPR004573">
    <property type="entry name" value="rRNA_ssu_MeTfrase_B"/>
</dbReference>
<dbReference type="CDD" id="cd02440">
    <property type="entry name" value="AdoMet_MTases"/>
    <property type="match status" value="1"/>
</dbReference>
<dbReference type="PRINTS" id="PR02008">
    <property type="entry name" value="RCMTFAMILY"/>
</dbReference>
<keyword evidence="9" id="KW-0949">S-adenosyl-L-methionine</keyword>
<evidence type="ECO:0000256" key="6">
    <source>
        <dbReference type="ARBA" id="ARBA00022552"/>
    </source>
</evidence>
<dbReference type="EC" id="2.1.1.176" evidence="4"/>
<dbReference type="Gene3D" id="3.40.50.150">
    <property type="entry name" value="Vaccinia Virus protein VP39"/>
    <property type="match status" value="1"/>
</dbReference>
<evidence type="ECO:0000256" key="4">
    <source>
        <dbReference type="ARBA" id="ARBA00012140"/>
    </source>
</evidence>
<dbReference type="InterPro" id="IPR018314">
    <property type="entry name" value="RsmB/NOL1/NOP2-like_CS"/>
</dbReference>
<keyword evidence="5" id="KW-0963">Cytoplasm</keyword>
<dbReference type="NCBIfam" id="TIGR00563">
    <property type="entry name" value="rsmB"/>
    <property type="match status" value="1"/>
</dbReference>
<evidence type="ECO:0000256" key="9">
    <source>
        <dbReference type="ARBA" id="ARBA00022691"/>
    </source>
</evidence>
<dbReference type="InterPro" id="IPR035926">
    <property type="entry name" value="NusB-like_sf"/>
</dbReference>
<dbReference type="SUPFAM" id="SSF48013">
    <property type="entry name" value="NusB-like"/>
    <property type="match status" value="1"/>
</dbReference>
<dbReference type="InterPro" id="IPR006027">
    <property type="entry name" value="NusB_RsmB_TIM44"/>
</dbReference>
<protein>
    <recommendedName>
        <fullName evidence="4">16S rRNA (cytosine(967)-C(5))-methyltransferase</fullName>
        <ecNumber evidence="4">2.1.1.176</ecNumber>
    </recommendedName>
    <alternativeName>
        <fullName evidence="11">16S rRNA m5C967 methyltransferase</fullName>
    </alternativeName>
    <alternativeName>
        <fullName evidence="12">rRNA (cytosine-C(5)-)-methyltransferase RsmB</fullName>
    </alternativeName>
</protein>
<dbReference type="GO" id="GO:0006355">
    <property type="term" value="P:regulation of DNA-templated transcription"/>
    <property type="evidence" value="ECO:0007669"/>
    <property type="project" value="InterPro"/>
</dbReference>
<reference evidence="15" key="1">
    <citation type="submission" date="2018-06" db="EMBL/GenBank/DDBJ databases">
        <authorList>
            <person name="Zhirakovskaya E."/>
        </authorList>
    </citation>
    <scope>NUCLEOTIDE SEQUENCE</scope>
</reference>
<keyword evidence="7 15" id="KW-0489">Methyltransferase</keyword>
<feature type="domain" description="SAM-dependent MTase RsmB/NOP-type" evidence="14">
    <location>
        <begin position="163"/>
        <end position="433"/>
    </location>
</feature>
<evidence type="ECO:0000256" key="7">
    <source>
        <dbReference type="ARBA" id="ARBA00022603"/>
    </source>
</evidence>
<name>A0A3B1AQ73_9ZZZZ</name>
<evidence type="ECO:0000256" key="8">
    <source>
        <dbReference type="ARBA" id="ARBA00022679"/>
    </source>
</evidence>
<evidence type="ECO:0000256" key="10">
    <source>
        <dbReference type="ARBA" id="ARBA00022884"/>
    </source>
</evidence>
<dbReference type="PROSITE" id="PS51686">
    <property type="entry name" value="SAM_MT_RSMB_NOP"/>
    <property type="match status" value="1"/>
</dbReference>
<keyword evidence="8 15" id="KW-0808">Transferase</keyword>
<evidence type="ECO:0000256" key="12">
    <source>
        <dbReference type="ARBA" id="ARBA00031088"/>
    </source>
</evidence>
<proteinExistence type="inferred from homology"/>
<keyword evidence="10" id="KW-0694">RNA-binding</keyword>
<comment type="function">
    <text evidence="1">Specifically methylates the cytosine at position 967 (m5C967) of 16S rRNA.</text>
</comment>
<dbReference type="Gene3D" id="1.10.940.10">
    <property type="entry name" value="NusB-like"/>
    <property type="match status" value="1"/>
</dbReference>
<dbReference type="GO" id="GO:0009383">
    <property type="term" value="F:rRNA (cytosine-C5-)-methyltransferase activity"/>
    <property type="evidence" value="ECO:0007669"/>
    <property type="project" value="TreeGrafter"/>
</dbReference>
<accession>A0A3B1AQ73</accession>
<dbReference type="InterPro" id="IPR001678">
    <property type="entry name" value="MeTrfase_RsmB-F_NOP2_dom"/>
</dbReference>
<dbReference type="Pfam" id="PF01189">
    <property type="entry name" value="Methyltr_RsmB-F"/>
    <property type="match status" value="1"/>
</dbReference>
<comment type="catalytic activity">
    <reaction evidence="13">
        <text>cytidine(967) in 16S rRNA + S-adenosyl-L-methionine = 5-methylcytidine(967) in 16S rRNA + S-adenosyl-L-homocysteine + H(+)</text>
        <dbReference type="Rhea" id="RHEA:42748"/>
        <dbReference type="Rhea" id="RHEA-COMP:10219"/>
        <dbReference type="Rhea" id="RHEA-COMP:10220"/>
        <dbReference type="ChEBI" id="CHEBI:15378"/>
        <dbReference type="ChEBI" id="CHEBI:57856"/>
        <dbReference type="ChEBI" id="CHEBI:59789"/>
        <dbReference type="ChEBI" id="CHEBI:74483"/>
        <dbReference type="ChEBI" id="CHEBI:82748"/>
        <dbReference type="EC" id="2.1.1.176"/>
    </reaction>
</comment>
<keyword evidence="6" id="KW-0698">rRNA processing</keyword>
<evidence type="ECO:0000313" key="15">
    <source>
        <dbReference type="EMBL" id="VAX01528.1"/>
    </source>
</evidence>
<dbReference type="InterPro" id="IPR023267">
    <property type="entry name" value="RCMT"/>
</dbReference>
<dbReference type="FunFam" id="3.40.50.150:FF:000022">
    <property type="entry name" value="Ribosomal RNA small subunit methyltransferase B"/>
    <property type="match status" value="1"/>
</dbReference>
<evidence type="ECO:0000256" key="2">
    <source>
        <dbReference type="ARBA" id="ARBA00004496"/>
    </source>
</evidence>
<dbReference type="AlphaFoldDB" id="A0A3B1AQ73"/>
<dbReference type="Gene3D" id="1.10.287.730">
    <property type="entry name" value="Helix hairpin bin"/>
    <property type="match status" value="1"/>
</dbReference>
<evidence type="ECO:0000256" key="13">
    <source>
        <dbReference type="ARBA" id="ARBA00047283"/>
    </source>
</evidence>
<dbReference type="PANTHER" id="PTHR22807:SF61">
    <property type="entry name" value="NOL1_NOP2_SUN FAMILY PROTEIN _ ANTITERMINATION NUSB DOMAIN-CONTAINING PROTEIN"/>
    <property type="match status" value="1"/>
</dbReference>
<dbReference type="InterPro" id="IPR049560">
    <property type="entry name" value="MeTrfase_RsmB-F_NOP2_cat"/>
</dbReference>
<dbReference type="GO" id="GO:0005829">
    <property type="term" value="C:cytosol"/>
    <property type="evidence" value="ECO:0007669"/>
    <property type="project" value="TreeGrafter"/>
</dbReference>